<proteinExistence type="predicted"/>
<dbReference type="Proteomes" id="UP000265520">
    <property type="component" value="Unassembled WGS sequence"/>
</dbReference>
<evidence type="ECO:0000313" key="1">
    <source>
        <dbReference type="EMBL" id="MCI18722.1"/>
    </source>
</evidence>
<evidence type="ECO:0000313" key="2">
    <source>
        <dbReference type="Proteomes" id="UP000265520"/>
    </source>
</evidence>
<keyword evidence="2" id="KW-1185">Reference proteome</keyword>
<dbReference type="AlphaFoldDB" id="A0A392Q486"/>
<organism evidence="1 2">
    <name type="scientific">Trifolium medium</name>
    <dbReference type="NCBI Taxonomy" id="97028"/>
    <lineage>
        <taxon>Eukaryota</taxon>
        <taxon>Viridiplantae</taxon>
        <taxon>Streptophyta</taxon>
        <taxon>Embryophyta</taxon>
        <taxon>Tracheophyta</taxon>
        <taxon>Spermatophyta</taxon>
        <taxon>Magnoliopsida</taxon>
        <taxon>eudicotyledons</taxon>
        <taxon>Gunneridae</taxon>
        <taxon>Pentapetalae</taxon>
        <taxon>rosids</taxon>
        <taxon>fabids</taxon>
        <taxon>Fabales</taxon>
        <taxon>Fabaceae</taxon>
        <taxon>Papilionoideae</taxon>
        <taxon>50 kb inversion clade</taxon>
        <taxon>NPAAA clade</taxon>
        <taxon>Hologalegina</taxon>
        <taxon>IRL clade</taxon>
        <taxon>Trifolieae</taxon>
        <taxon>Trifolium</taxon>
    </lineage>
</organism>
<dbReference type="EMBL" id="LXQA010111528">
    <property type="protein sequence ID" value="MCI18722.1"/>
    <property type="molecule type" value="Genomic_DNA"/>
</dbReference>
<accession>A0A392Q486</accession>
<sequence length="56" mass="6567">AIVKSVHERKVPRRSCAGTMKWCINFLDHNPQAEVHCVKRTWNVVAHELAKRRFLV</sequence>
<feature type="non-terminal residue" evidence="1">
    <location>
        <position position="1"/>
    </location>
</feature>
<reference evidence="1 2" key="1">
    <citation type="journal article" date="2018" name="Front. Plant Sci.">
        <title>Red Clover (Trifolium pratense) and Zigzag Clover (T. medium) - A Picture of Genomic Similarities and Differences.</title>
        <authorList>
            <person name="Dluhosova J."/>
            <person name="Istvanek J."/>
            <person name="Nedelnik J."/>
            <person name="Repkova J."/>
        </authorList>
    </citation>
    <scope>NUCLEOTIDE SEQUENCE [LARGE SCALE GENOMIC DNA]</scope>
    <source>
        <strain evidence="2">cv. 10/8</strain>
        <tissue evidence="1">Leaf</tissue>
    </source>
</reference>
<name>A0A392Q486_9FABA</name>
<comment type="caution">
    <text evidence="1">The sequence shown here is derived from an EMBL/GenBank/DDBJ whole genome shotgun (WGS) entry which is preliminary data.</text>
</comment>
<protein>
    <submittedName>
        <fullName evidence="1">Uncharacterized protein</fullName>
    </submittedName>
</protein>